<dbReference type="GO" id="GO:0000978">
    <property type="term" value="F:RNA polymerase II cis-regulatory region sequence-specific DNA binding"/>
    <property type="evidence" value="ECO:0007669"/>
    <property type="project" value="TreeGrafter"/>
</dbReference>
<keyword evidence="3 10" id="KW-0863">Zinc-finger</keyword>
<evidence type="ECO:0000256" key="4">
    <source>
        <dbReference type="ARBA" id="ARBA00022833"/>
    </source>
</evidence>
<keyword evidence="9 10" id="KW-0539">Nucleus</keyword>
<dbReference type="GO" id="GO:0008270">
    <property type="term" value="F:zinc ion binding"/>
    <property type="evidence" value="ECO:0007669"/>
    <property type="project" value="UniProtKB-KW"/>
</dbReference>
<dbReference type="GO" id="GO:0045944">
    <property type="term" value="P:positive regulation of transcription by RNA polymerase II"/>
    <property type="evidence" value="ECO:0007669"/>
    <property type="project" value="TreeGrafter"/>
</dbReference>
<dbReference type="SUPFAM" id="SSF48508">
    <property type="entry name" value="Nuclear receptor ligand-binding domain"/>
    <property type="match status" value="1"/>
</dbReference>
<dbReference type="Pfam" id="PF00104">
    <property type="entry name" value="Hormone_recep"/>
    <property type="match status" value="1"/>
</dbReference>
<dbReference type="Gene3D" id="3.30.50.10">
    <property type="entry name" value="Erythroid Transcription Factor GATA-1, subunit A"/>
    <property type="match status" value="1"/>
</dbReference>
<evidence type="ECO:0000256" key="8">
    <source>
        <dbReference type="ARBA" id="ARBA00023170"/>
    </source>
</evidence>
<dbReference type="InterPro" id="IPR001628">
    <property type="entry name" value="Znf_hrmn_rcpt"/>
</dbReference>
<dbReference type="EMBL" id="CAXKWB010114121">
    <property type="protein sequence ID" value="CAL4234861.1"/>
    <property type="molecule type" value="Genomic_DNA"/>
</dbReference>
<gene>
    <name evidence="13" type="ORF">MNOR_LOCUS40039</name>
</gene>
<evidence type="ECO:0000256" key="1">
    <source>
        <dbReference type="ARBA" id="ARBA00008092"/>
    </source>
</evidence>
<dbReference type="SUPFAM" id="SSF57716">
    <property type="entry name" value="Glucocorticoid receptor-like (DNA-binding domain)"/>
    <property type="match status" value="1"/>
</dbReference>
<evidence type="ECO:0000259" key="12">
    <source>
        <dbReference type="PROSITE" id="PS51843"/>
    </source>
</evidence>
<evidence type="ECO:0000313" key="14">
    <source>
        <dbReference type="Proteomes" id="UP001497623"/>
    </source>
</evidence>
<dbReference type="GO" id="GO:0004879">
    <property type="term" value="F:nuclear receptor activity"/>
    <property type="evidence" value="ECO:0007669"/>
    <property type="project" value="InterPro"/>
</dbReference>
<organism evidence="13 14">
    <name type="scientific">Meganyctiphanes norvegica</name>
    <name type="common">Northern krill</name>
    <name type="synonym">Thysanopoda norvegica</name>
    <dbReference type="NCBI Taxonomy" id="48144"/>
    <lineage>
        <taxon>Eukaryota</taxon>
        <taxon>Metazoa</taxon>
        <taxon>Ecdysozoa</taxon>
        <taxon>Arthropoda</taxon>
        <taxon>Crustacea</taxon>
        <taxon>Multicrustacea</taxon>
        <taxon>Malacostraca</taxon>
        <taxon>Eumalacostraca</taxon>
        <taxon>Eucarida</taxon>
        <taxon>Euphausiacea</taxon>
        <taxon>Euphausiidae</taxon>
        <taxon>Meganyctiphanes</taxon>
    </lineage>
</organism>
<comment type="similarity">
    <text evidence="1">Belongs to the nuclear hormone receptor family. NR1 subfamily.</text>
</comment>
<name>A0AAV2SUA9_MEGNR</name>
<evidence type="ECO:0000256" key="6">
    <source>
        <dbReference type="ARBA" id="ARBA00023125"/>
    </source>
</evidence>
<dbReference type="InterPro" id="IPR001728">
    <property type="entry name" value="ThyrH_rcpt"/>
</dbReference>
<dbReference type="SMART" id="SM00430">
    <property type="entry name" value="HOLI"/>
    <property type="match status" value="1"/>
</dbReference>
<dbReference type="PROSITE" id="PS51843">
    <property type="entry name" value="NR_LBD"/>
    <property type="match status" value="1"/>
</dbReference>
<sequence>MEYHNNPFSTFLPIEEAHVNTGGSSPDSSPKSAASRSPPNVWLPSYLSDGGHTCGVCADAATGYHYRAMTCEGCKGFFRRTVQRGLSYICRHGGNCAIDRSNRNACQHCRYLRCLSAGMAPALVLSEKQRVAKRQLVEENRERRRHDSFSSEPLKIHSTMTQQDHTIIQSLVMAYNEAFSKENTSQNESEEFSDLNLEEGSDAEENAVWEGLLQRLSPAVARVVTFVKKIPGFTTLTGEDQALLLRGCVAEILFLRTCLRYNSQTQSVLLRNGKHLFRSQVESALGGSLWHFLGPVFELAATVSRLKLDGTEAAMLVALLAIQTDRVGLCDMEKVEGVQDSLLAACKRHIVSSYPKQPIRWSKLVMKLTHIRNVASQHSMALLSTQAMPTINQLVIQLFGEAA</sequence>
<evidence type="ECO:0000259" key="11">
    <source>
        <dbReference type="PROSITE" id="PS51030"/>
    </source>
</evidence>
<dbReference type="PRINTS" id="PR00047">
    <property type="entry name" value="STROIDFINGER"/>
</dbReference>
<dbReference type="PANTHER" id="PTHR24082:SF330">
    <property type="entry name" value="THYROID HORMONE RECEPTOR BETA"/>
    <property type="match status" value="1"/>
</dbReference>
<dbReference type="InterPro" id="IPR013088">
    <property type="entry name" value="Znf_NHR/GATA"/>
</dbReference>
<comment type="caution">
    <text evidence="13">The sequence shown here is derived from an EMBL/GenBank/DDBJ whole genome shotgun (WGS) entry which is preliminary data.</text>
</comment>
<evidence type="ECO:0000256" key="3">
    <source>
        <dbReference type="ARBA" id="ARBA00022771"/>
    </source>
</evidence>
<dbReference type="InterPro" id="IPR001723">
    <property type="entry name" value="Nuclear_hrmn_rcpt"/>
</dbReference>
<dbReference type="PANTHER" id="PTHR24082">
    <property type="entry name" value="NUCLEAR HORMONE RECEPTOR"/>
    <property type="match status" value="1"/>
</dbReference>
<dbReference type="Gene3D" id="1.10.565.10">
    <property type="entry name" value="Retinoid X Receptor"/>
    <property type="match status" value="1"/>
</dbReference>
<evidence type="ECO:0000313" key="13">
    <source>
        <dbReference type="EMBL" id="CAL4234861.1"/>
    </source>
</evidence>
<reference evidence="13 14" key="1">
    <citation type="submission" date="2024-05" db="EMBL/GenBank/DDBJ databases">
        <authorList>
            <person name="Wallberg A."/>
        </authorList>
    </citation>
    <scope>NUCLEOTIDE SEQUENCE [LARGE SCALE GENOMIC DNA]</scope>
</reference>
<dbReference type="CDD" id="cd06961">
    <property type="entry name" value="NR_DBD_TR"/>
    <property type="match status" value="1"/>
</dbReference>
<dbReference type="GO" id="GO:0030154">
    <property type="term" value="P:cell differentiation"/>
    <property type="evidence" value="ECO:0007669"/>
    <property type="project" value="TreeGrafter"/>
</dbReference>
<evidence type="ECO:0000256" key="5">
    <source>
        <dbReference type="ARBA" id="ARBA00023015"/>
    </source>
</evidence>
<accession>A0AAV2SUA9</accession>
<dbReference type="GO" id="GO:0048384">
    <property type="term" value="P:retinoic acid receptor signaling pathway"/>
    <property type="evidence" value="ECO:0007669"/>
    <property type="project" value="TreeGrafter"/>
</dbReference>
<dbReference type="SMART" id="SM00399">
    <property type="entry name" value="ZnF_C4"/>
    <property type="match status" value="1"/>
</dbReference>
<evidence type="ECO:0000256" key="10">
    <source>
        <dbReference type="RuleBase" id="RU004334"/>
    </source>
</evidence>
<dbReference type="GO" id="GO:0000122">
    <property type="term" value="P:negative regulation of transcription by RNA polymerase II"/>
    <property type="evidence" value="ECO:0007669"/>
    <property type="project" value="TreeGrafter"/>
</dbReference>
<evidence type="ECO:0000256" key="2">
    <source>
        <dbReference type="ARBA" id="ARBA00022723"/>
    </source>
</evidence>
<keyword evidence="7 10" id="KW-0804">Transcription</keyword>
<dbReference type="GO" id="GO:0005634">
    <property type="term" value="C:nucleus"/>
    <property type="evidence" value="ECO:0007669"/>
    <property type="project" value="UniProtKB-SubCell"/>
</dbReference>
<dbReference type="InterPro" id="IPR000536">
    <property type="entry name" value="Nucl_hrmn_rcpt_lig-bd"/>
</dbReference>
<keyword evidence="4 10" id="KW-0862">Zinc</keyword>
<dbReference type="Pfam" id="PF00105">
    <property type="entry name" value="zf-C4"/>
    <property type="match status" value="1"/>
</dbReference>
<dbReference type="InterPro" id="IPR050234">
    <property type="entry name" value="Nuclear_hormone_rcpt_NR1"/>
</dbReference>
<keyword evidence="6 10" id="KW-0238">DNA-binding</keyword>
<dbReference type="PRINTS" id="PR00546">
    <property type="entry name" value="THYROIDHORMR"/>
</dbReference>
<dbReference type="Proteomes" id="UP001497623">
    <property type="component" value="Unassembled WGS sequence"/>
</dbReference>
<keyword evidence="14" id="KW-1185">Reference proteome</keyword>
<dbReference type="PROSITE" id="PS51030">
    <property type="entry name" value="NUCLEAR_REC_DBD_2"/>
    <property type="match status" value="1"/>
</dbReference>
<dbReference type="PRINTS" id="PR00398">
    <property type="entry name" value="STRDHORMONER"/>
</dbReference>
<feature type="domain" description="Nuclear receptor" evidence="11">
    <location>
        <begin position="51"/>
        <end position="126"/>
    </location>
</feature>
<proteinExistence type="inferred from homology"/>
<protein>
    <submittedName>
        <fullName evidence="13">Uncharacterized protein</fullName>
    </submittedName>
</protein>
<keyword evidence="2 10" id="KW-0479">Metal-binding</keyword>
<dbReference type="AlphaFoldDB" id="A0AAV2SUA9"/>
<feature type="domain" description="NR LBD" evidence="12">
    <location>
        <begin position="163"/>
        <end position="403"/>
    </location>
</feature>
<evidence type="ECO:0000256" key="7">
    <source>
        <dbReference type="ARBA" id="ARBA00023163"/>
    </source>
</evidence>
<comment type="subcellular location">
    <subcellularLocation>
        <location evidence="10">Nucleus</location>
    </subcellularLocation>
</comment>
<dbReference type="PROSITE" id="PS00031">
    <property type="entry name" value="NUCLEAR_REC_DBD_1"/>
    <property type="match status" value="1"/>
</dbReference>
<dbReference type="FunFam" id="3.30.50.10:FF:000030">
    <property type="entry name" value="Nuclear Hormone Receptor family"/>
    <property type="match status" value="1"/>
</dbReference>
<keyword evidence="8 10" id="KW-0675">Receptor</keyword>
<evidence type="ECO:0000256" key="9">
    <source>
        <dbReference type="ARBA" id="ARBA00023242"/>
    </source>
</evidence>
<keyword evidence="5 10" id="KW-0805">Transcription regulation</keyword>
<dbReference type="InterPro" id="IPR035500">
    <property type="entry name" value="NHR-like_dom_sf"/>
</dbReference>